<reference evidence="14" key="1">
    <citation type="journal article" date="2022" name="Microbiol. Resour. Announc.">
        <title>Draft Genome Sequence of a Methanogenic Archaeon from West Spitsbergen Permafrost.</title>
        <authorList>
            <person name="Trubitsyn V."/>
            <person name="Rivkina E."/>
            <person name="Shcherbakova V."/>
        </authorList>
    </citation>
    <scope>NUCLEOTIDE SEQUENCE [LARGE SCALE GENOMIC DNA]</scope>
    <source>
        <strain evidence="14">VT</strain>
    </source>
</reference>
<evidence type="ECO:0000256" key="7">
    <source>
        <dbReference type="ARBA" id="ARBA00022857"/>
    </source>
</evidence>
<comment type="cofactor">
    <cofactor evidence="11">
        <name>Mg(2+)</name>
        <dbReference type="ChEBI" id="CHEBI:18420"/>
    </cofactor>
</comment>
<dbReference type="NCBIfam" id="TIGR02151">
    <property type="entry name" value="IPP_isom_2"/>
    <property type="match status" value="1"/>
</dbReference>
<comment type="caution">
    <text evidence="11">Lacks conserved residue(s) required for the propagation of feature annotation.</text>
</comment>
<dbReference type="Gene3D" id="3.20.20.70">
    <property type="entry name" value="Aldolase class I"/>
    <property type="match status" value="1"/>
</dbReference>
<dbReference type="PIRSF" id="PIRSF003314">
    <property type="entry name" value="IPP_isomerase"/>
    <property type="match status" value="1"/>
</dbReference>
<sequence length="353" mass="38115">MISDRKLEHLLLCKNCEVEYRKKTGFEEIELVHKALPEVNKGDIDISIEFLGKKLDSPFLISAITGGHPAALSINREFAKAVNTLNIGMGVGSQRAAIVNPELESTYTVVREEAPSSFIIGNIGCQQIELAQRSVDMINADALAVHLNPLQEAIQPEGDVNARGHINAIKEISKTLKLPVIAKETGAGIKAEDAIKLESAGVSAIDVAGSGGTSWAAVETYRANDRSMGDLFWDWGIPSAASTVEVCESVEIPVISSGGIRSGLDAAKALALGADAVGIALPLLKEAYIGHESVINKLNKFNEELRVAMFLVGASNIAELRKSDLIIKGNTREWLNERGFDTKKYARRSQNER</sequence>
<feature type="binding site" evidence="11">
    <location>
        <begin position="93"/>
        <end position="95"/>
    </location>
    <ligand>
        <name>substrate</name>
    </ligand>
</feature>
<evidence type="ECO:0000256" key="4">
    <source>
        <dbReference type="ARBA" id="ARBA00022643"/>
    </source>
</evidence>
<keyword evidence="5 11" id="KW-0479">Metal-binding</keyword>
<dbReference type="GO" id="GO:0005737">
    <property type="term" value="C:cytoplasm"/>
    <property type="evidence" value="ECO:0007669"/>
    <property type="project" value="UniProtKB-SubCell"/>
</dbReference>
<comment type="caution">
    <text evidence="13">The sequence shown here is derived from an EMBL/GenBank/DDBJ whole genome shotgun (WGS) entry which is preliminary data.</text>
</comment>
<evidence type="ECO:0000256" key="5">
    <source>
        <dbReference type="ARBA" id="ARBA00022723"/>
    </source>
</evidence>
<comment type="subcellular location">
    <subcellularLocation>
        <location evidence="11">Cytoplasm</location>
    </subcellularLocation>
</comment>
<dbReference type="GO" id="GO:0000287">
    <property type="term" value="F:magnesium ion binding"/>
    <property type="evidence" value="ECO:0007669"/>
    <property type="project" value="UniProtKB-UniRule"/>
</dbReference>
<comment type="subunit">
    <text evidence="10 11">Homooctamer. Dimer of tetramers.</text>
</comment>
<feature type="binding site" evidence="11">
    <location>
        <position position="213"/>
    </location>
    <ligand>
        <name>FMN</name>
        <dbReference type="ChEBI" id="CHEBI:58210"/>
    </ligand>
</feature>
<feature type="binding site" evidence="11">
    <location>
        <begin position="63"/>
        <end position="65"/>
    </location>
    <ligand>
        <name>FMN</name>
        <dbReference type="ChEBI" id="CHEBI:58210"/>
    </ligand>
</feature>
<feature type="domain" description="FMN-dependent dehydrogenase" evidence="12">
    <location>
        <begin position="164"/>
        <end position="324"/>
    </location>
</feature>
<feature type="binding site" evidence="11">
    <location>
        <position position="152"/>
    </location>
    <ligand>
        <name>Mg(2+)</name>
        <dbReference type="ChEBI" id="CHEBI:18420"/>
    </ligand>
</feature>
<dbReference type="InterPro" id="IPR000262">
    <property type="entry name" value="FMN-dep_DH"/>
</dbReference>
<keyword evidence="14" id="KW-1185">Reference proteome</keyword>
<keyword evidence="7 11" id="KW-0521">NADP</keyword>
<accession>A0A8T5V3M8</accession>
<evidence type="ECO:0000256" key="3">
    <source>
        <dbReference type="ARBA" id="ARBA00022630"/>
    </source>
</evidence>
<evidence type="ECO:0000256" key="10">
    <source>
        <dbReference type="ARBA" id="ARBA00025810"/>
    </source>
</evidence>
<evidence type="ECO:0000313" key="13">
    <source>
        <dbReference type="EMBL" id="MBZ2166265.1"/>
    </source>
</evidence>
<feature type="binding site" evidence="11">
    <location>
        <position position="122"/>
    </location>
    <ligand>
        <name>FMN</name>
        <dbReference type="ChEBI" id="CHEBI:58210"/>
    </ligand>
</feature>
<evidence type="ECO:0000256" key="2">
    <source>
        <dbReference type="ARBA" id="ARBA00022490"/>
    </source>
</evidence>
<dbReference type="EC" id="5.3.3.2" evidence="11"/>
<feature type="binding site" evidence="11">
    <location>
        <position position="62"/>
    </location>
    <ligand>
        <name>FMN</name>
        <dbReference type="ChEBI" id="CHEBI:58210"/>
    </ligand>
</feature>
<dbReference type="GO" id="GO:0016491">
    <property type="term" value="F:oxidoreductase activity"/>
    <property type="evidence" value="ECO:0007669"/>
    <property type="project" value="InterPro"/>
</dbReference>
<dbReference type="RefSeq" id="WP_223791805.1">
    <property type="nucleotide sequence ID" value="NZ_JAIOUQ010000009.1"/>
</dbReference>
<keyword evidence="2 11" id="KW-0963">Cytoplasm</keyword>
<organism evidence="13 14">
    <name type="scientific">Methanobacterium spitsbergense</name>
    <dbReference type="NCBI Taxonomy" id="2874285"/>
    <lineage>
        <taxon>Archaea</taxon>
        <taxon>Methanobacteriati</taxon>
        <taxon>Methanobacteriota</taxon>
        <taxon>Methanomada group</taxon>
        <taxon>Methanobacteria</taxon>
        <taxon>Methanobacteriales</taxon>
        <taxon>Methanobacteriaceae</taxon>
        <taxon>Methanobacterium</taxon>
    </lineage>
</organism>
<evidence type="ECO:0000313" key="14">
    <source>
        <dbReference type="Proteomes" id="UP000825933"/>
    </source>
</evidence>
<dbReference type="PANTHER" id="PTHR43665">
    <property type="entry name" value="ISOPENTENYL-DIPHOSPHATE DELTA-ISOMERASE"/>
    <property type="match status" value="1"/>
</dbReference>
<comment type="cofactor">
    <cofactor evidence="1 11">
        <name>FMN</name>
        <dbReference type="ChEBI" id="CHEBI:58210"/>
    </cofactor>
</comment>
<dbReference type="GO" id="GO:0010181">
    <property type="term" value="F:FMN binding"/>
    <property type="evidence" value="ECO:0007669"/>
    <property type="project" value="UniProtKB-UniRule"/>
</dbReference>
<feature type="binding site" evidence="11">
    <location>
        <begin position="5"/>
        <end position="6"/>
    </location>
    <ligand>
        <name>substrate</name>
    </ligand>
</feature>
<evidence type="ECO:0000256" key="1">
    <source>
        <dbReference type="ARBA" id="ARBA00001917"/>
    </source>
</evidence>
<keyword evidence="3 11" id="KW-0285">Flavoprotein</keyword>
<dbReference type="CDD" id="cd02811">
    <property type="entry name" value="IDI-2_FMN"/>
    <property type="match status" value="1"/>
</dbReference>
<proteinExistence type="inferred from homology"/>
<dbReference type="EMBL" id="JAIOUQ010000009">
    <property type="protein sequence ID" value="MBZ2166265.1"/>
    <property type="molecule type" value="Genomic_DNA"/>
</dbReference>
<comment type="similarity">
    <text evidence="11">Belongs to the IPP isomerase type 2 family.</text>
</comment>
<keyword evidence="6 11" id="KW-0460">Magnesium</keyword>
<dbReference type="InterPro" id="IPR013785">
    <property type="entry name" value="Aldolase_TIM"/>
</dbReference>
<feature type="domain" description="FMN-dependent dehydrogenase" evidence="12">
    <location>
        <begin position="21"/>
        <end position="94"/>
    </location>
</feature>
<evidence type="ECO:0000259" key="12">
    <source>
        <dbReference type="Pfam" id="PF01070"/>
    </source>
</evidence>
<comment type="catalytic activity">
    <reaction evidence="11">
        <text>isopentenyl diphosphate = dimethylallyl diphosphate</text>
        <dbReference type="Rhea" id="RHEA:23284"/>
        <dbReference type="ChEBI" id="CHEBI:57623"/>
        <dbReference type="ChEBI" id="CHEBI:128769"/>
        <dbReference type="EC" id="5.3.3.2"/>
    </reaction>
</comment>
<name>A0A8T5V3M8_9EURY</name>
<feature type="binding site" evidence="11">
    <location>
        <position position="93"/>
    </location>
    <ligand>
        <name>FMN</name>
        <dbReference type="ChEBI" id="CHEBI:58210"/>
    </ligand>
</feature>
<dbReference type="PANTHER" id="PTHR43665:SF1">
    <property type="entry name" value="ISOPENTENYL-DIPHOSPHATE DELTA-ISOMERASE"/>
    <property type="match status" value="1"/>
</dbReference>
<comment type="function">
    <text evidence="11">Involved in the biosynthesis of isoprenoids. Catalyzes the 1,3-allylic rearrangement of the homoallylic substrate isopentenyl (IPP) to its allylic isomer, dimethylallyl diphosphate (DMAPP).</text>
</comment>
<feature type="binding site" evidence="11">
    <location>
        <begin position="259"/>
        <end position="261"/>
    </location>
    <ligand>
        <name>FMN</name>
        <dbReference type="ChEBI" id="CHEBI:58210"/>
    </ligand>
</feature>
<dbReference type="HAMAP" id="MF_00354">
    <property type="entry name" value="Idi_2"/>
    <property type="match status" value="1"/>
</dbReference>
<protein>
    <recommendedName>
        <fullName evidence="11">Isopentenyl-diphosphate delta-isomerase</fullName>
        <shortName evidence="11">IPP isomerase</shortName>
        <ecNumber evidence="11">5.3.3.2</ecNumber>
    </recommendedName>
    <alternativeName>
        <fullName evidence="11">Isopentenyl diphosphate:dimethylallyl diphosphate isomerase</fullName>
    </alternativeName>
    <alternativeName>
        <fullName evidence="11">Isopentenyl pyrophosphate isomerase</fullName>
    </alternativeName>
    <alternativeName>
        <fullName evidence="11">Type 2 isopentenyl diphosphate isomerase</fullName>
        <shortName evidence="11">IDI-2</shortName>
    </alternativeName>
</protein>
<dbReference type="SMART" id="SM01240">
    <property type="entry name" value="IMPDH"/>
    <property type="match status" value="1"/>
</dbReference>
<dbReference type="Proteomes" id="UP000825933">
    <property type="component" value="Unassembled WGS sequence"/>
</dbReference>
<dbReference type="SUPFAM" id="SSF51395">
    <property type="entry name" value="FMN-linked oxidoreductases"/>
    <property type="match status" value="1"/>
</dbReference>
<keyword evidence="9 11" id="KW-0413">Isomerase</keyword>
<feature type="binding site" evidence="11">
    <location>
        <begin position="280"/>
        <end position="281"/>
    </location>
    <ligand>
        <name>FMN</name>
        <dbReference type="ChEBI" id="CHEBI:58210"/>
    </ligand>
</feature>
<keyword evidence="8 11" id="KW-0414">Isoprene biosynthesis</keyword>
<comment type="cofactor">
    <cofactor evidence="11">
        <name>NADPH</name>
        <dbReference type="ChEBI" id="CHEBI:57783"/>
    </cofactor>
</comment>
<evidence type="ECO:0000256" key="6">
    <source>
        <dbReference type="ARBA" id="ARBA00022842"/>
    </source>
</evidence>
<feature type="binding site" evidence="11">
    <location>
        <position position="151"/>
    </location>
    <ligand>
        <name>substrate</name>
    </ligand>
</feature>
<evidence type="ECO:0000256" key="11">
    <source>
        <dbReference type="HAMAP-Rule" id="MF_00354"/>
    </source>
</evidence>
<keyword evidence="4 11" id="KW-0288">FMN</keyword>
<gene>
    <name evidence="11 13" type="primary">fni</name>
    <name evidence="13" type="ORF">K8N75_09470</name>
</gene>
<dbReference type="InterPro" id="IPR011179">
    <property type="entry name" value="IPdP_isomerase"/>
</dbReference>
<dbReference type="Pfam" id="PF01070">
    <property type="entry name" value="FMN_dh"/>
    <property type="match status" value="2"/>
</dbReference>
<dbReference type="AlphaFoldDB" id="A0A8T5V3M8"/>
<dbReference type="GO" id="GO:0004452">
    <property type="term" value="F:isopentenyl-diphosphate delta-isomerase activity"/>
    <property type="evidence" value="ECO:0007669"/>
    <property type="project" value="UniProtKB-UniRule"/>
</dbReference>
<dbReference type="GO" id="GO:0008299">
    <property type="term" value="P:isoprenoid biosynthetic process"/>
    <property type="evidence" value="ECO:0007669"/>
    <property type="project" value="UniProtKB-UniRule"/>
</dbReference>
<feature type="binding site" evidence="11">
    <location>
        <position position="183"/>
    </location>
    <ligand>
        <name>FMN</name>
        <dbReference type="ChEBI" id="CHEBI:58210"/>
    </ligand>
</feature>
<dbReference type="GO" id="GO:0070402">
    <property type="term" value="F:NADPH binding"/>
    <property type="evidence" value="ECO:0007669"/>
    <property type="project" value="UniProtKB-UniRule"/>
</dbReference>
<evidence type="ECO:0000256" key="8">
    <source>
        <dbReference type="ARBA" id="ARBA00023229"/>
    </source>
</evidence>
<evidence type="ECO:0000256" key="9">
    <source>
        <dbReference type="ARBA" id="ARBA00023235"/>
    </source>
</evidence>